<accession>A0A1Y2CGL0</accession>
<feature type="compositionally biased region" description="Polar residues" evidence="1">
    <location>
        <begin position="14"/>
        <end position="36"/>
    </location>
</feature>
<dbReference type="OrthoDB" id="2122087at2759"/>
<feature type="region of interest" description="Disordered" evidence="1">
    <location>
        <begin position="190"/>
        <end position="228"/>
    </location>
</feature>
<feature type="compositionally biased region" description="Basic and acidic residues" evidence="1">
    <location>
        <begin position="191"/>
        <end position="200"/>
    </location>
</feature>
<feature type="compositionally biased region" description="Low complexity" evidence="1">
    <location>
        <begin position="43"/>
        <end position="56"/>
    </location>
</feature>
<feature type="compositionally biased region" description="Polar residues" evidence="1">
    <location>
        <begin position="417"/>
        <end position="434"/>
    </location>
</feature>
<feature type="region of interest" description="Disordered" evidence="1">
    <location>
        <begin position="113"/>
        <end position="151"/>
    </location>
</feature>
<feature type="region of interest" description="Disordered" evidence="1">
    <location>
        <begin position="1"/>
        <end position="71"/>
    </location>
</feature>
<proteinExistence type="predicted"/>
<feature type="region of interest" description="Disordered" evidence="1">
    <location>
        <begin position="262"/>
        <end position="285"/>
    </location>
</feature>
<dbReference type="AlphaFoldDB" id="A0A1Y2CGL0"/>
<feature type="compositionally biased region" description="Basic and acidic residues" evidence="1">
    <location>
        <begin position="126"/>
        <end position="151"/>
    </location>
</feature>
<sequence>MMHRSSADVPLRTTIKNSQQNSDIFNYSLPVSSPSTGKRFDRSNSSSNNNSSSTSNVFGGSAWKVEEGGVRRRGVDRMASDVFNVNYNLNSAAASATATATAAAAAEAETNNSAYNPSFLGGGGGDDDKPRRQTPPRESHSHSQRDHYDSNVHDDYDYYAQAAAHDAHEDYAAAIQPSLTPARATPFAHGRYVDNQDNHGQDTNNNSHFNQPQHSQLPPSSASAAGAASNAYRKSSSFDNIFSDSTAYHPSTIKRNNHHRHTNIFHDNDAPSSASASASRGKLTASEYSLPPAPVARSHGPSNNAIFPTSFGDNLHFSDAPAPRSGRRHFNVPSRSSIFDFNDESMGGGSGVQRSGSSASLTSRKPEYSTSSAANNHASLPRSSSSAYEPVSGIIPGLASSSPANGLSSYGDDGSRYNASNADSNRTGGLSSMDLNRERFGRGRRQAFEPSQIFF</sequence>
<dbReference type="Proteomes" id="UP000193642">
    <property type="component" value="Unassembled WGS sequence"/>
</dbReference>
<feature type="non-terminal residue" evidence="2">
    <location>
        <position position="1"/>
    </location>
</feature>
<reference evidence="2 3" key="1">
    <citation type="submission" date="2016-07" db="EMBL/GenBank/DDBJ databases">
        <title>Pervasive Adenine N6-methylation of Active Genes in Fungi.</title>
        <authorList>
            <consortium name="DOE Joint Genome Institute"/>
            <person name="Mondo S.J."/>
            <person name="Dannebaum R.O."/>
            <person name="Kuo R.C."/>
            <person name="Labutti K."/>
            <person name="Haridas S."/>
            <person name="Kuo A."/>
            <person name="Salamov A."/>
            <person name="Ahrendt S.R."/>
            <person name="Lipzen A."/>
            <person name="Sullivan W."/>
            <person name="Andreopoulos W.B."/>
            <person name="Clum A."/>
            <person name="Lindquist E."/>
            <person name="Daum C."/>
            <person name="Ramamoorthy G.K."/>
            <person name="Gryganskyi A."/>
            <person name="Culley D."/>
            <person name="Magnuson J.K."/>
            <person name="James T.Y."/>
            <person name="O'Malley M.A."/>
            <person name="Stajich J.E."/>
            <person name="Spatafora J.W."/>
            <person name="Visel A."/>
            <person name="Grigoriev I.V."/>
        </authorList>
    </citation>
    <scope>NUCLEOTIDE SEQUENCE [LARGE SCALE GENOMIC DNA]</scope>
    <source>
        <strain evidence="2 3">JEL800</strain>
    </source>
</reference>
<organism evidence="2 3">
    <name type="scientific">Rhizoclosmatium globosum</name>
    <dbReference type="NCBI Taxonomy" id="329046"/>
    <lineage>
        <taxon>Eukaryota</taxon>
        <taxon>Fungi</taxon>
        <taxon>Fungi incertae sedis</taxon>
        <taxon>Chytridiomycota</taxon>
        <taxon>Chytridiomycota incertae sedis</taxon>
        <taxon>Chytridiomycetes</taxon>
        <taxon>Chytridiales</taxon>
        <taxon>Chytriomycetaceae</taxon>
        <taxon>Rhizoclosmatium</taxon>
    </lineage>
</organism>
<gene>
    <name evidence="2" type="ORF">BCR33DRAFT_849671</name>
</gene>
<feature type="region of interest" description="Disordered" evidence="1">
    <location>
        <begin position="341"/>
        <end position="455"/>
    </location>
</feature>
<evidence type="ECO:0000313" key="2">
    <source>
        <dbReference type="EMBL" id="ORY46047.1"/>
    </source>
</evidence>
<dbReference type="EMBL" id="MCGO01000018">
    <property type="protein sequence ID" value="ORY46047.1"/>
    <property type="molecule type" value="Genomic_DNA"/>
</dbReference>
<feature type="compositionally biased region" description="Polar residues" evidence="1">
    <location>
        <begin position="368"/>
        <end position="387"/>
    </location>
</feature>
<evidence type="ECO:0000313" key="3">
    <source>
        <dbReference type="Proteomes" id="UP000193642"/>
    </source>
</evidence>
<evidence type="ECO:0000256" key="1">
    <source>
        <dbReference type="SAM" id="MobiDB-lite"/>
    </source>
</evidence>
<feature type="compositionally biased region" description="Polar residues" evidence="1">
    <location>
        <begin position="201"/>
        <end position="219"/>
    </location>
</feature>
<name>A0A1Y2CGL0_9FUNG</name>
<feature type="compositionally biased region" description="Polar residues" evidence="1">
    <location>
        <begin position="399"/>
        <end position="408"/>
    </location>
</feature>
<comment type="caution">
    <text evidence="2">The sequence shown here is derived from an EMBL/GenBank/DDBJ whole genome shotgun (WGS) entry which is preliminary data.</text>
</comment>
<protein>
    <submittedName>
        <fullName evidence="2">Uncharacterized protein</fullName>
    </submittedName>
</protein>
<keyword evidence="3" id="KW-1185">Reference proteome</keyword>